<dbReference type="SUPFAM" id="SSF50978">
    <property type="entry name" value="WD40 repeat-like"/>
    <property type="match status" value="1"/>
</dbReference>
<accession>A0AAX4J9T8</accession>
<dbReference type="CDD" id="cd00200">
    <property type="entry name" value="WD40"/>
    <property type="match status" value="1"/>
</dbReference>
<reference evidence="6" key="1">
    <citation type="journal article" date="2024" name="BMC Genomics">
        <title>Functional annotation of a divergent genome using sequence and structure-based similarity.</title>
        <authorList>
            <person name="Svedberg D."/>
            <person name="Winiger R.R."/>
            <person name="Berg A."/>
            <person name="Sharma H."/>
            <person name="Tellgren-Roth C."/>
            <person name="Debrunner-Vossbrinck B.A."/>
            <person name="Vossbrinck C.R."/>
            <person name="Barandun J."/>
        </authorList>
    </citation>
    <scope>NUCLEOTIDE SEQUENCE</scope>
    <source>
        <strain evidence="6">Illinois isolate</strain>
    </source>
</reference>
<keyword evidence="7" id="KW-1185">Reference proteome</keyword>
<feature type="domain" description="COPA/B TPR" evidence="5">
    <location>
        <begin position="582"/>
        <end position="684"/>
    </location>
</feature>
<keyword evidence="2" id="KW-0677">Repeat</keyword>
<dbReference type="InterPro" id="IPR050844">
    <property type="entry name" value="Coatomer_complex_subunit"/>
</dbReference>
<dbReference type="GO" id="GO:0005198">
    <property type="term" value="F:structural molecule activity"/>
    <property type="evidence" value="ECO:0007669"/>
    <property type="project" value="InterPro"/>
</dbReference>
<feature type="repeat" description="WD" evidence="3">
    <location>
        <begin position="56"/>
        <end position="97"/>
    </location>
</feature>
<feature type="repeat" description="WD" evidence="3">
    <location>
        <begin position="10"/>
        <end position="51"/>
    </location>
</feature>
<feature type="repeat" description="WD" evidence="3">
    <location>
        <begin position="98"/>
        <end position="139"/>
    </location>
</feature>
<dbReference type="Pfam" id="PF06957">
    <property type="entry name" value="COPI_C"/>
    <property type="match status" value="1"/>
</dbReference>
<dbReference type="GO" id="GO:0006888">
    <property type="term" value="P:endoplasmic reticulum to Golgi vesicle-mediated transport"/>
    <property type="evidence" value="ECO:0007669"/>
    <property type="project" value="TreeGrafter"/>
</dbReference>
<proteinExistence type="predicted"/>
<sequence>MIDKKITVLLSQQTTRVKSVDFHPVKPIFIIGLHDGRIQAWDYNSNACIFEFLDTNKLEQGSIRSVCFHPHGDFFVSCGDDKLIRMWDYTKRKLLKIFKGHTDFIRSCDFHPTKPWIISASDDQTIKIWNFMTGKCLTTATGHSHYVMSAKFLDENTIISGSLDNSIRIWDCKNLFEKTNKFVPDVIVKQIVHGHDRGVNFIEIYFENNEILILSGGDDREVKIWDYRHELLERESVFAHQGCVSGSVLYNNFVCSVGEDGLFCIFDLKTKKSTKHFLDTRYWTIKCKNGFFVLGHDNGFEILEYSEPKLVSANKKGCFYYKNNFFYFSDLNTERKVCKAEGEIKSINSLENILLIRHNQGYEIYEKNKKIVQGSGQGIFLYEDLVIVEKKDKEIIIKDLDQNILRSFETCAGDLLFGNEKYFFVVNNNLLLRYTREGLVDSVNLGFPCENVYISELGKEYAFISKNKIALYDENMNLINQENEIVNIRGGFFYEDIFIYATSKHLKYLFSEQGVLISLDSVIYPFFYKDDLIFFISDEGIESMEVDITEINFKKQVIINGDMNIITDIIESGSLPGLSPLSFLIKKHKGDIALPYIKNIKQRFELCLSTGKFEECFKYCEEEQDHQMYEKLCQVAIENANFEISEKCLIFLQEWYELFILYICTNKKEKLKELIEICDEQTEKIIRLYLEDTKYFYLQYNNEKSKIDTKKLNKKGKNDTKKLNDSNNQEKLVGGKEKIRFKELNEHLEKMNIQDYNKDLLENIKYEKVDINSSLEKAYGLVTLGNFIEALEIFRNCLYTLATQESSEDLRFNLGEYISGLNTQLYRKKEEDPRKQIIFAKYFASLNLKPEHKKLAQQEYVSVCLKNGNYKEAKKQALVFSEENKPKIIRKALKLEDPEDMFDIPEGIFCYDILDFFSEGKVCSFCYVRSQEGEICSLCEIGYLTQ</sequence>
<feature type="repeat" description="WD" evidence="3">
    <location>
        <begin position="140"/>
        <end position="171"/>
    </location>
</feature>
<dbReference type="PROSITE" id="PS50082">
    <property type="entry name" value="WD_REPEATS_2"/>
    <property type="match status" value="5"/>
</dbReference>
<dbReference type="Pfam" id="PF00400">
    <property type="entry name" value="WD40"/>
    <property type="match status" value="4"/>
</dbReference>
<dbReference type="EMBL" id="CP142727">
    <property type="protein sequence ID" value="WUR02715.1"/>
    <property type="molecule type" value="Genomic_DNA"/>
</dbReference>
<dbReference type="PROSITE" id="PS00678">
    <property type="entry name" value="WD_REPEATS_1"/>
    <property type="match status" value="1"/>
</dbReference>
<evidence type="ECO:0000256" key="1">
    <source>
        <dbReference type="ARBA" id="ARBA00022574"/>
    </source>
</evidence>
<dbReference type="GO" id="GO:0030126">
    <property type="term" value="C:COPI vesicle coat"/>
    <property type="evidence" value="ECO:0007669"/>
    <property type="project" value="InterPro"/>
</dbReference>
<dbReference type="PANTHER" id="PTHR19876">
    <property type="entry name" value="COATOMER"/>
    <property type="match status" value="1"/>
</dbReference>
<dbReference type="InterPro" id="IPR019775">
    <property type="entry name" value="WD40_repeat_CS"/>
</dbReference>
<organism evidence="6 7">
    <name type="scientific">Vairimorpha necatrix</name>
    <dbReference type="NCBI Taxonomy" id="6039"/>
    <lineage>
        <taxon>Eukaryota</taxon>
        <taxon>Fungi</taxon>
        <taxon>Fungi incertae sedis</taxon>
        <taxon>Microsporidia</taxon>
        <taxon>Nosematidae</taxon>
        <taxon>Vairimorpha</taxon>
    </lineage>
</organism>
<dbReference type="KEGG" id="vnx:VNE69_02234"/>
<dbReference type="InterPro" id="IPR020472">
    <property type="entry name" value="WD40_PAC1"/>
</dbReference>
<dbReference type="Gene3D" id="2.130.10.10">
    <property type="entry name" value="YVTN repeat-like/Quinoprotein amine dehydrogenase"/>
    <property type="match status" value="1"/>
</dbReference>
<dbReference type="GO" id="GO:0006886">
    <property type="term" value="P:intracellular protein transport"/>
    <property type="evidence" value="ECO:0007669"/>
    <property type="project" value="InterPro"/>
</dbReference>
<dbReference type="Pfam" id="PF23953">
    <property type="entry name" value="TPR_COPA_B"/>
    <property type="match status" value="1"/>
</dbReference>
<dbReference type="InterPro" id="IPR056176">
    <property type="entry name" value="TPR_COPA_B"/>
</dbReference>
<dbReference type="PROSITE" id="PS50294">
    <property type="entry name" value="WD_REPEATS_REGION"/>
    <property type="match status" value="3"/>
</dbReference>
<dbReference type="InterPro" id="IPR036322">
    <property type="entry name" value="WD40_repeat_dom_sf"/>
</dbReference>
<dbReference type="Gene3D" id="1.25.40.470">
    <property type="match status" value="1"/>
</dbReference>
<dbReference type="GO" id="GO:0006890">
    <property type="term" value="P:retrograde vesicle-mediated transport, Golgi to endoplasmic reticulum"/>
    <property type="evidence" value="ECO:0007669"/>
    <property type="project" value="TreeGrafter"/>
</dbReference>
<dbReference type="PANTHER" id="PTHR19876:SF1">
    <property type="entry name" value="COATOMER SUBUNIT ALPHA"/>
    <property type="match status" value="1"/>
</dbReference>
<dbReference type="RefSeq" id="XP_065328860.1">
    <property type="nucleotide sequence ID" value="XM_065472788.1"/>
</dbReference>
<dbReference type="InterPro" id="IPR001680">
    <property type="entry name" value="WD40_rpt"/>
</dbReference>
<dbReference type="GeneID" id="90540524"/>
<evidence type="ECO:0000313" key="6">
    <source>
        <dbReference type="EMBL" id="WUR02715.1"/>
    </source>
</evidence>
<dbReference type="Proteomes" id="UP001334084">
    <property type="component" value="Chromosome 2"/>
</dbReference>
<dbReference type="GO" id="GO:0006891">
    <property type="term" value="P:intra-Golgi vesicle-mediated transport"/>
    <property type="evidence" value="ECO:0007669"/>
    <property type="project" value="TreeGrafter"/>
</dbReference>
<name>A0AAX4J9T8_9MICR</name>
<protein>
    <submittedName>
        <fullName evidence="6">Coatomer subunit beta</fullName>
    </submittedName>
</protein>
<dbReference type="SMART" id="SM00320">
    <property type="entry name" value="WD40"/>
    <property type="match status" value="6"/>
</dbReference>
<feature type="repeat" description="WD" evidence="3">
    <location>
        <begin position="192"/>
        <end position="228"/>
    </location>
</feature>
<dbReference type="InterPro" id="IPR015943">
    <property type="entry name" value="WD40/YVTN_repeat-like_dom_sf"/>
</dbReference>
<evidence type="ECO:0000259" key="4">
    <source>
        <dbReference type="Pfam" id="PF06957"/>
    </source>
</evidence>
<keyword evidence="1 3" id="KW-0853">WD repeat</keyword>
<gene>
    <name evidence="6" type="ORF">VNE69_02234</name>
</gene>
<evidence type="ECO:0000259" key="5">
    <source>
        <dbReference type="Pfam" id="PF23953"/>
    </source>
</evidence>
<dbReference type="PRINTS" id="PR00320">
    <property type="entry name" value="GPROTEINBRPT"/>
</dbReference>
<evidence type="ECO:0000256" key="2">
    <source>
        <dbReference type="ARBA" id="ARBA00022737"/>
    </source>
</evidence>
<dbReference type="AlphaFoldDB" id="A0AAX4J9T8"/>
<feature type="domain" description="Coatomer alpha subunit C-terminal" evidence="4">
    <location>
        <begin position="754"/>
        <end position="881"/>
    </location>
</feature>
<evidence type="ECO:0000313" key="7">
    <source>
        <dbReference type="Proteomes" id="UP001334084"/>
    </source>
</evidence>
<evidence type="ECO:0000256" key="3">
    <source>
        <dbReference type="PROSITE-ProRule" id="PRU00221"/>
    </source>
</evidence>
<dbReference type="InterPro" id="IPR010714">
    <property type="entry name" value="Coatomer_asu_C"/>
</dbReference>